<dbReference type="Proteomes" id="UP000078397">
    <property type="component" value="Unassembled WGS sequence"/>
</dbReference>
<dbReference type="EMBL" id="LSBJ02000002">
    <property type="protein sequence ID" value="OAQ69732.1"/>
    <property type="molecule type" value="Genomic_DNA"/>
</dbReference>
<keyword evidence="1" id="KW-1133">Transmembrane helix</keyword>
<gene>
    <name evidence="2" type="ORF">VFPPC_15478</name>
</gene>
<keyword evidence="3" id="KW-1185">Reference proteome</keyword>
<dbReference type="RefSeq" id="XP_018146269.1">
    <property type="nucleotide sequence ID" value="XM_018293231.1"/>
</dbReference>
<comment type="caution">
    <text evidence="2">The sequence shown here is derived from an EMBL/GenBank/DDBJ whole genome shotgun (WGS) entry which is preliminary data.</text>
</comment>
<evidence type="ECO:0000313" key="2">
    <source>
        <dbReference type="EMBL" id="OAQ69732.1"/>
    </source>
</evidence>
<accession>A0A179FVU3</accession>
<dbReference type="KEGG" id="pchm:VFPPC_15478"/>
<dbReference type="AlphaFoldDB" id="A0A179FVU3"/>
<reference evidence="2 3" key="1">
    <citation type="journal article" date="2016" name="PLoS Pathog.">
        <title>Biosynthesis of antibiotic leucinostatins in bio-control fungus Purpureocillium lilacinum and their inhibition on phytophthora revealed by genome mining.</title>
        <authorList>
            <person name="Wang G."/>
            <person name="Liu Z."/>
            <person name="Lin R."/>
            <person name="Li E."/>
            <person name="Mao Z."/>
            <person name="Ling J."/>
            <person name="Yang Y."/>
            <person name="Yin W.B."/>
            <person name="Xie B."/>
        </authorList>
    </citation>
    <scope>NUCLEOTIDE SEQUENCE [LARGE SCALE GENOMIC DNA]</scope>
    <source>
        <strain evidence="2">170</strain>
    </source>
</reference>
<keyword evidence="1" id="KW-0472">Membrane</keyword>
<keyword evidence="1" id="KW-0812">Transmembrane</keyword>
<feature type="transmembrane region" description="Helical" evidence="1">
    <location>
        <begin position="26"/>
        <end position="47"/>
    </location>
</feature>
<sequence>MTAFHWYTLPGIRKINRCKERGGSPWLLSFQVITGVMGIFVWTSSYLSRPGLFVARLYKVVAVASIGSMYMEKHQPLGSTKLFSVPCVKVVASFILLQVQSLPTKSPFESCFTHSPVRNTPSLCSSNRQYMEQ</sequence>
<name>A0A179FVU3_METCM</name>
<evidence type="ECO:0000313" key="3">
    <source>
        <dbReference type="Proteomes" id="UP000078397"/>
    </source>
</evidence>
<dbReference type="GeneID" id="28857225"/>
<proteinExistence type="predicted"/>
<protein>
    <submittedName>
        <fullName evidence="2">Uncharacterized protein</fullName>
    </submittedName>
</protein>
<organism evidence="2 3">
    <name type="scientific">Pochonia chlamydosporia 170</name>
    <dbReference type="NCBI Taxonomy" id="1380566"/>
    <lineage>
        <taxon>Eukaryota</taxon>
        <taxon>Fungi</taxon>
        <taxon>Dikarya</taxon>
        <taxon>Ascomycota</taxon>
        <taxon>Pezizomycotina</taxon>
        <taxon>Sordariomycetes</taxon>
        <taxon>Hypocreomycetidae</taxon>
        <taxon>Hypocreales</taxon>
        <taxon>Clavicipitaceae</taxon>
        <taxon>Pochonia</taxon>
    </lineage>
</organism>
<evidence type="ECO:0000256" key="1">
    <source>
        <dbReference type="SAM" id="Phobius"/>
    </source>
</evidence>